<dbReference type="Proteomes" id="UP000277580">
    <property type="component" value="Unassembled WGS sequence"/>
</dbReference>
<organism evidence="2 3">
    <name type="scientific">Morchella conica CCBAS932</name>
    <dbReference type="NCBI Taxonomy" id="1392247"/>
    <lineage>
        <taxon>Eukaryota</taxon>
        <taxon>Fungi</taxon>
        <taxon>Dikarya</taxon>
        <taxon>Ascomycota</taxon>
        <taxon>Pezizomycotina</taxon>
        <taxon>Pezizomycetes</taxon>
        <taxon>Pezizales</taxon>
        <taxon>Morchellaceae</taxon>
        <taxon>Morchella</taxon>
    </lineage>
</organism>
<name>A0A3N4L4S3_9PEZI</name>
<reference evidence="2 3" key="1">
    <citation type="journal article" date="2018" name="Nat. Ecol. Evol.">
        <title>Pezizomycetes genomes reveal the molecular basis of ectomycorrhizal truffle lifestyle.</title>
        <authorList>
            <person name="Murat C."/>
            <person name="Payen T."/>
            <person name="Noel B."/>
            <person name="Kuo A."/>
            <person name="Morin E."/>
            <person name="Chen J."/>
            <person name="Kohler A."/>
            <person name="Krizsan K."/>
            <person name="Balestrini R."/>
            <person name="Da Silva C."/>
            <person name="Montanini B."/>
            <person name="Hainaut M."/>
            <person name="Levati E."/>
            <person name="Barry K.W."/>
            <person name="Belfiori B."/>
            <person name="Cichocki N."/>
            <person name="Clum A."/>
            <person name="Dockter R.B."/>
            <person name="Fauchery L."/>
            <person name="Guy J."/>
            <person name="Iotti M."/>
            <person name="Le Tacon F."/>
            <person name="Lindquist E.A."/>
            <person name="Lipzen A."/>
            <person name="Malagnac F."/>
            <person name="Mello A."/>
            <person name="Molinier V."/>
            <person name="Miyauchi S."/>
            <person name="Poulain J."/>
            <person name="Riccioni C."/>
            <person name="Rubini A."/>
            <person name="Sitrit Y."/>
            <person name="Splivallo R."/>
            <person name="Traeger S."/>
            <person name="Wang M."/>
            <person name="Zifcakova L."/>
            <person name="Wipf D."/>
            <person name="Zambonelli A."/>
            <person name="Paolocci F."/>
            <person name="Nowrousian M."/>
            <person name="Ottonello S."/>
            <person name="Baldrian P."/>
            <person name="Spatafora J.W."/>
            <person name="Henrissat B."/>
            <person name="Nagy L.G."/>
            <person name="Aury J.M."/>
            <person name="Wincker P."/>
            <person name="Grigoriev I.V."/>
            <person name="Bonfante P."/>
            <person name="Martin F.M."/>
        </authorList>
    </citation>
    <scope>NUCLEOTIDE SEQUENCE [LARGE SCALE GENOMIC DNA]</scope>
    <source>
        <strain evidence="2 3">CCBAS932</strain>
    </source>
</reference>
<dbReference type="OrthoDB" id="5312133at2759"/>
<dbReference type="PANTHER" id="PTHR42055:SF1">
    <property type="entry name" value="YALI0E03476P"/>
    <property type="match status" value="1"/>
</dbReference>
<keyword evidence="3" id="KW-1185">Reference proteome</keyword>
<dbReference type="AlphaFoldDB" id="A0A3N4L4S3"/>
<gene>
    <name evidence="2" type="ORF">P167DRAFT_564860</name>
</gene>
<proteinExistence type="predicted"/>
<feature type="region of interest" description="Disordered" evidence="1">
    <location>
        <begin position="69"/>
        <end position="90"/>
    </location>
</feature>
<dbReference type="PANTHER" id="PTHR42055">
    <property type="entry name" value="YALI0E03476P"/>
    <property type="match status" value="1"/>
</dbReference>
<accession>A0A3N4L4S3</accession>
<sequence>MKPPPGLKLRLIAGSQAISTRRLLLFLSGILLLSVSALLFIPASLLTTAEQSVIGLDIAHPHIPDSIKDLNPFKPTSHTPPPPSTNSTGSSDSWFSSWKWLNPFSSNIAVGDEERSVLPPMPKRCPVYTFYDSDAKGDDAEVEDQLLLAWRRAFWAQGFQPVVLGMGEAKEHGLYRVIRDTGNFHPDFERELMRWLAWSRMGTGVLVDYRVIPMAPYDDHTFTALRRCDFTYATRYENYGHRVFAGDKASIDAVLKYITSTKGDNGTVTIEGATKMANNLFHIDSLPKSFADYTSEAIKLKYPKLQFSDLPKLINAHLHENWIARYSSGISLLLPFPETLGALHYPAQVLAARLAACPVDNPDPESCPSNKQDCKPCKNGLKVTPSKTFTNKTGIFSLGTIPHPYTFIALTNPEINLSTDSEDKSIRFVRRRTQRDEWLRAVTTPVSVGSGPRVVTIKAATANPTSTTILSTSDAGFKDIEWTLGFTLPTEEELKLDLPKPDAQQVKVLDTTHKDAFSAKDGGKKKRLRRAVEAWNLGGTEVWKFGRAYVDRMEMERRKWSEAEKAFGRGVAKNE</sequence>
<dbReference type="EMBL" id="ML119125">
    <property type="protein sequence ID" value="RPB13025.1"/>
    <property type="molecule type" value="Genomic_DNA"/>
</dbReference>
<evidence type="ECO:0000313" key="3">
    <source>
        <dbReference type="Proteomes" id="UP000277580"/>
    </source>
</evidence>
<evidence type="ECO:0000256" key="1">
    <source>
        <dbReference type="SAM" id="MobiDB-lite"/>
    </source>
</evidence>
<dbReference type="InParanoid" id="A0A3N4L4S3"/>
<protein>
    <submittedName>
        <fullName evidence="2">Uncharacterized protein</fullName>
    </submittedName>
</protein>
<evidence type="ECO:0000313" key="2">
    <source>
        <dbReference type="EMBL" id="RPB13025.1"/>
    </source>
</evidence>